<name>A0A2P2Q605_RHIMU</name>
<organism evidence="2">
    <name type="scientific">Rhizophora mucronata</name>
    <name type="common">Asiatic mangrove</name>
    <dbReference type="NCBI Taxonomy" id="61149"/>
    <lineage>
        <taxon>Eukaryota</taxon>
        <taxon>Viridiplantae</taxon>
        <taxon>Streptophyta</taxon>
        <taxon>Embryophyta</taxon>
        <taxon>Tracheophyta</taxon>
        <taxon>Spermatophyta</taxon>
        <taxon>Magnoliopsida</taxon>
        <taxon>eudicotyledons</taxon>
        <taxon>Gunneridae</taxon>
        <taxon>Pentapetalae</taxon>
        <taxon>rosids</taxon>
        <taxon>fabids</taxon>
        <taxon>Malpighiales</taxon>
        <taxon>Rhizophoraceae</taxon>
        <taxon>Rhizophora</taxon>
    </lineage>
</organism>
<accession>A0A2P2Q605</accession>
<sequence>MFKKGSDNNYVSLSWFICKHMYLYSIIYVYK</sequence>
<evidence type="ECO:0000313" key="2">
    <source>
        <dbReference type="EMBL" id="MBX62370.1"/>
    </source>
</evidence>
<evidence type="ECO:0000256" key="1">
    <source>
        <dbReference type="SAM" id="Phobius"/>
    </source>
</evidence>
<proteinExistence type="predicted"/>
<dbReference type="EMBL" id="GGEC01081886">
    <property type="protein sequence ID" value="MBX62370.1"/>
    <property type="molecule type" value="Transcribed_RNA"/>
</dbReference>
<protein>
    <submittedName>
        <fullName evidence="2">Uncharacterized protein</fullName>
    </submittedName>
</protein>
<feature type="transmembrane region" description="Helical" evidence="1">
    <location>
        <begin position="12"/>
        <end position="30"/>
    </location>
</feature>
<dbReference type="AlphaFoldDB" id="A0A2P2Q605"/>
<keyword evidence="1" id="KW-1133">Transmembrane helix</keyword>
<keyword evidence="1" id="KW-0472">Membrane</keyword>
<reference evidence="2" key="1">
    <citation type="submission" date="2018-02" db="EMBL/GenBank/DDBJ databases">
        <title>Rhizophora mucronata_Transcriptome.</title>
        <authorList>
            <person name="Meera S.P."/>
            <person name="Sreeshan A."/>
            <person name="Augustine A."/>
        </authorList>
    </citation>
    <scope>NUCLEOTIDE SEQUENCE</scope>
    <source>
        <tissue evidence="2">Leaf</tissue>
    </source>
</reference>
<keyword evidence="1" id="KW-0812">Transmembrane</keyword>